<organism evidence="2 3">
    <name type="scientific">Urochloa decumbens</name>
    <dbReference type="NCBI Taxonomy" id="240449"/>
    <lineage>
        <taxon>Eukaryota</taxon>
        <taxon>Viridiplantae</taxon>
        <taxon>Streptophyta</taxon>
        <taxon>Embryophyta</taxon>
        <taxon>Tracheophyta</taxon>
        <taxon>Spermatophyta</taxon>
        <taxon>Magnoliopsida</taxon>
        <taxon>Liliopsida</taxon>
        <taxon>Poales</taxon>
        <taxon>Poaceae</taxon>
        <taxon>PACMAD clade</taxon>
        <taxon>Panicoideae</taxon>
        <taxon>Panicodae</taxon>
        <taxon>Paniceae</taxon>
        <taxon>Melinidinae</taxon>
        <taxon>Urochloa</taxon>
    </lineage>
</organism>
<dbReference type="PANTHER" id="PTHR34835">
    <property type="entry name" value="OS07G0283600 PROTEIN-RELATED"/>
    <property type="match status" value="1"/>
</dbReference>
<dbReference type="Proteomes" id="UP001497457">
    <property type="component" value="Chromosome 28b"/>
</dbReference>
<feature type="compositionally biased region" description="Polar residues" evidence="1">
    <location>
        <begin position="578"/>
        <end position="602"/>
    </location>
</feature>
<dbReference type="EMBL" id="OZ075138">
    <property type="protein sequence ID" value="CAL5010773.1"/>
    <property type="molecule type" value="Genomic_DNA"/>
</dbReference>
<protein>
    <submittedName>
        <fullName evidence="2">Uncharacterized protein</fullName>
    </submittedName>
</protein>
<accession>A0ABC9C1W0</accession>
<feature type="region of interest" description="Disordered" evidence="1">
    <location>
        <begin position="672"/>
        <end position="697"/>
    </location>
</feature>
<feature type="compositionally biased region" description="Basic and acidic residues" evidence="1">
    <location>
        <begin position="359"/>
        <end position="370"/>
    </location>
</feature>
<sequence length="859" mass="94926">MQTGSSIFDRFSGTFASVANPSEVRRNRASPSRLFKLYKHLSDDQKKLICGVKFGGLLHIACPTIPLEFANWLMVECFDAESSQLVLPGRGKILVTAETVANILGLPDKGDTVRYELDVEAINFIHEKYNVGREGIAPKIGDIVTRVKENKEANDDFLRSWLMLAVSTFLCPPTSTGISPRCYTSLVDLSKVKDLNCCQFVVDQLKQASSNLNKKNSVRGCIQLLAVLYADSVEVRNVQPPSTKPRIAAWTRKMLDTVITQDTNRDGSFGKLKLKNSAHSVLQDTFIQMDDVQRFVSSMAPRGTTDQNKRKLSQAVIKVISGVTQLLGTFVHEVGAIGIGQNEETSVPSLRRSKRKRTTEHEEPELVHEDIAEDSDYEEEPEFVDEETTEESDYEDEGDAEYEGDAYHTSNIDPIPEGGEEAGNGAHGTIPDGQRSASNLEHDQTDEEEHMPLISRLRAIQQVAHHKGPDEQEHNQRSREQAAAHHDVICELVALEVMPPTQVGTVPPASKPVTIKERKLRLKLPTATGTSFDATKDNKSGEGCSHKMSNASPISRSNSLDFTPPDFDIMKSIDEQEPTTSGWQLSTPQLDNHSGLQGNDPSSSCSLDQIECEFWQKVEEDAIEQVKKRKISSAQLEGATTVDIKGHEDAVQIRTDVAATVVGTTITPVSVRKEPGSVNSSVTPAYQPAPRRQPRKGAALQSPYVGITAVNSFRCSKDVCDVYNAVLASQGPTTRSSPKSKKEVIIINYYDFHITLNELALLVKPGGKLDCVVAEIGLFAIDPVGRKATKRVLPLRVAGYLQSGQLARSEVKRVFRLGTNHLDHRQMVIFPVLQNLSKRLRHDGWTLFSSRVKHPQQPL</sequence>
<dbReference type="AlphaFoldDB" id="A0ABC9C1W0"/>
<proteinExistence type="predicted"/>
<feature type="compositionally biased region" description="Basic and acidic residues" evidence="1">
    <location>
        <begin position="467"/>
        <end position="483"/>
    </location>
</feature>
<dbReference type="PANTHER" id="PTHR34835:SF85">
    <property type="entry name" value="AMINOTRANSFERASE-LIKE PLANT MOBILE DOMAIN-CONTAINING PROTEIN"/>
    <property type="match status" value="1"/>
</dbReference>
<gene>
    <name evidence="2" type="ORF">URODEC1_LOCUS70146</name>
</gene>
<evidence type="ECO:0000313" key="2">
    <source>
        <dbReference type="EMBL" id="CAL5010773.1"/>
    </source>
</evidence>
<feature type="region of interest" description="Disordered" evidence="1">
    <location>
        <begin position="529"/>
        <end position="559"/>
    </location>
</feature>
<evidence type="ECO:0000313" key="3">
    <source>
        <dbReference type="Proteomes" id="UP001497457"/>
    </source>
</evidence>
<feature type="region of interest" description="Disordered" evidence="1">
    <location>
        <begin position="345"/>
        <end position="448"/>
    </location>
</feature>
<feature type="compositionally biased region" description="Acidic residues" evidence="1">
    <location>
        <begin position="371"/>
        <end position="404"/>
    </location>
</feature>
<evidence type="ECO:0000256" key="1">
    <source>
        <dbReference type="SAM" id="MobiDB-lite"/>
    </source>
</evidence>
<name>A0ABC9C1W0_9POAL</name>
<reference evidence="2" key="1">
    <citation type="submission" date="2024-10" db="EMBL/GenBank/DDBJ databases">
        <authorList>
            <person name="Ryan C."/>
        </authorList>
    </citation>
    <scope>NUCLEOTIDE SEQUENCE [LARGE SCALE GENOMIC DNA]</scope>
</reference>
<keyword evidence="3" id="KW-1185">Reference proteome</keyword>
<feature type="region of interest" description="Disordered" evidence="1">
    <location>
        <begin position="575"/>
        <end position="602"/>
    </location>
</feature>
<feature type="region of interest" description="Disordered" evidence="1">
    <location>
        <begin position="463"/>
        <end position="483"/>
    </location>
</feature>
<feature type="compositionally biased region" description="Polar residues" evidence="1">
    <location>
        <begin position="547"/>
        <end position="559"/>
    </location>
</feature>